<organism evidence="1 2">
    <name type="scientific">Tilletia laevis</name>
    <dbReference type="NCBI Taxonomy" id="157183"/>
    <lineage>
        <taxon>Eukaryota</taxon>
        <taxon>Fungi</taxon>
        <taxon>Dikarya</taxon>
        <taxon>Basidiomycota</taxon>
        <taxon>Ustilaginomycotina</taxon>
        <taxon>Exobasidiomycetes</taxon>
        <taxon>Tilletiales</taxon>
        <taxon>Tilletiaceae</taxon>
        <taxon>Tilletia</taxon>
    </lineage>
</organism>
<dbReference type="AlphaFoldDB" id="A0A9N8M8A1"/>
<accession>A0A9N8M8A1</accession>
<feature type="non-terminal residue" evidence="1">
    <location>
        <position position="1"/>
    </location>
</feature>
<evidence type="ECO:0000313" key="2">
    <source>
        <dbReference type="Proteomes" id="UP000836404"/>
    </source>
</evidence>
<sequence>VATKGIIRNKDVIRPKKTVRFAPLPPKHITALARAEMRVRADLEHIMRIPRPSRYNFAFDQPRPKIKKTVRFAEEPMAATSNYATKISMKRLLIRSAVPRSILRPTPPVQHFPRASLGVWRTTRHSPPVYTPGRDGITYSTLARQGLPPL</sequence>
<protein>
    <submittedName>
        <fullName evidence="1">Uncharacterized protein</fullName>
    </submittedName>
</protein>
<dbReference type="Proteomes" id="UP000836404">
    <property type="component" value="Unassembled WGS sequence"/>
</dbReference>
<gene>
    <name evidence="1" type="ORF">JKILLFL_G2043</name>
</gene>
<comment type="caution">
    <text evidence="1">The sequence shown here is derived from an EMBL/GenBank/DDBJ whole genome shotgun (WGS) entry which is preliminary data.</text>
</comment>
<name>A0A9N8M8A1_9BASI</name>
<dbReference type="EMBL" id="CAJHJF010007341">
    <property type="protein sequence ID" value="CAD6962696.1"/>
    <property type="molecule type" value="Genomic_DNA"/>
</dbReference>
<keyword evidence="2" id="KW-1185">Reference proteome</keyword>
<evidence type="ECO:0000313" key="1">
    <source>
        <dbReference type="EMBL" id="CAD6962696.1"/>
    </source>
</evidence>
<proteinExistence type="predicted"/>
<reference evidence="1 2" key="1">
    <citation type="submission" date="2020-10" db="EMBL/GenBank/DDBJ databases">
        <authorList>
            <person name="Sedaghatjoo S."/>
        </authorList>
    </citation>
    <scope>NUCLEOTIDE SEQUENCE [LARGE SCALE GENOMIC DNA]</scope>
    <source>
        <strain evidence="1 2">LLFL</strain>
    </source>
</reference>